<accession>A0ABM7I4K2</accession>
<proteinExistence type="predicted"/>
<reference evidence="8 9" key="1">
    <citation type="journal article" date="2019" name="Emerg. Microbes Infect.">
        <title>Comprehensive subspecies identification of 175 nontuberculous mycobacteria species based on 7547 genomic profiles.</title>
        <authorList>
            <person name="Matsumoto Y."/>
            <person name="Kinjo T."/>
            <person name="Motooka D."/>
            <person name="Nabeya D."/>
            <person name="Jung N."/>
            <person name="Uechi K."/>
            <person name="Horii T."/>
            <person name="Iida T."/>
            <person name="Fujita J."/>
            <person name="Nakamura S."/>
        </authorList>
    </citation>
    <scope>NUCLEOTIDE SEQUENCE [LARGE SCALE GENOMIC DNA]</scope>
    <source>
        <strain evidence="8 9">JCM 12375</strain>
    </source>
</reference>
<evidence type="ECO:0000256" key="4">
    <source>
        <dbReference type="ARBA" id="ARBA00022989"/>
    </source>
</evidence>
<evidence type="ECO:0000256" key="7">
    <source>
        <dbReference type="SAM" id="Phobius"/>
    </source>
</evidence>
<feature type="transmembrane region" description="Helical" evidence="7">
    <location>
        <begin position="141"/>
        <end position="163"/>
    </location>
</feature>
<feature type="transmembrane region" description="Helical" evidence="7">
    <location>
        <begin position="253"/>
        <end position="279"/>
    </location>
</feature>
<evidence type="ECO:0000313" key="9">
    <source>
        <dbReference type="Proteomes" id="UP000465622"/>
    </source>
</evidence>
<evidence type="ECO:0000256" key="1">
    <source>
        <dbReference type="ARBA" id="ARBA00004141"/>
    </source>
</evidence>
<feature type="transmembrane region" description="Helical" evidence="7">
    <location>
        <begin position="353"/>
        <end position="373"/>
    </location>
</feature>
<evidence type="ECO:0000256" key="3">
    <source>
        <dbReference type="ARBA" id="ARBA00022692"/>
    </source>
</evidence>
<dbReference type="Pfam" id="PF13520">
    <property type="entry name" value="AA_permease_2"/>
    <property type="match status" value="1"/>
</dbReference>
<feature type="transmembrane region" description="Helical" evidence="7">
    <location>
        <begin position="20"/>
        <end position="47"/>
    </location>
</feature>
<feature type="transmembrane region" description="Helical" evidence="7">
    <location>
        <begin position="451"/>
        <end position="467"/>
    </location>
</feature>
<dbReference type="PANTHER" id="PTHR45649:SF26">
    <property type="entry name" value="OS04G0435100 PROTEIN"/>
    <property type="match status" value="1"/>
</dbReference>
<keyword evidence="2" id="KW-0813">Transport</keyword>
<dbReference type="Proteomes" id="UP000465622">
    <property type="component" value="Chromosome"/>
</dbReference>
<dbReference type="InterPro" id="IPR002293">
    <property type="entry name" value="AA/rel_permease1"/>
</dbReference>
<keyword evidence="5 7" id="KW-0472">Membrane</keyword>
<evidence type="ECO:0000256" key="2">
    <source>
        <dbReference type="ARBA" id="ARBA00022448"/>
    </source>
</evidence>
<protein>
    <submittedName>
        <fullName evidence="8">Amino acid permease</fullName>
    </submittedName>
</protein>
<keyword evidence="3 7" id="KW-0812">Transmembrane</keyword>
<keyword evidence="9" id="KW-1185">Reference proteome</keyword>
<evidence type="ECO:0000256" key="6">
    <source>
        <dbReference type="SAM" id="MobiDB-lite"/>
    </source>
</evidence>
<name>A0ABM7I4K2_MYCME</name>
<feature type="transmembrane region" description="Helical" evidence="7">
    <location>
        <begin position="213"/>
        <end position="232"/>
    </location>
</feature>
<dbReference type="PANTHER" id="PTHR45649">
    <property type="entry name" value="AMINO-ACID PERMEASE BAT1"/>
    <property type="match status" value="1"/>
</dbReference>
<organism evidence="8 9">
    <name type="scientific">Mycolicibacterium mageritense</name>
    <name type="common">Mycobacterium mageritense</name>
    <dbReference type="NCBI Taxonomy" id="53462"/>
    <lineage>
        <taxon>Bacteria</taxon>
        <taxon>Bacillati</taxon>
        <taxon>Actinomycetota</taxon>
        <taxon>Actinomycetes</taxon>
        <taxon>Mycobacteriales</taxon>
        <taxon>Mycobacteriaceae</taxon>
        <taxon>Mycolicibacterium</taxon>
    </lineage>
</organism>
<feature type="transmembrane region" description="Helical" evidence="7">
    <location>
        <begin position="59"/>
        <end position="81"/>
    </location>
</feature>
<feature type="transmembrane region" description="Helical" evidence="7">
    <location>
        <begin position="420"/>
        <end position="439"/>
    </location>
</feature>
<feature type="transmembrane region" description="Helical" evidence="7">
    <location>
        <begin position="101"/>
        <end position="129"/>
    </location>
</feature>
<gene>
    <name evidence="8" type="ORF">MMAGJ_71220</name>
</gene>
<feature type="transmembrane region" description="Helical" evidence="7">
    <location>
        <begin position="175"/>
        <end position="193"/>
    </location>
</feature>
<feature type="transmembrane region" description="Helical" evidence="7">
    <location>
        <begin position="308"/>
        <end position="332"/>
    </location>
</feature>
<evidence type="ECO:0000313" key="8">
    <source>
        <dbReference type="EMBL" id="BBX37840.1"/>
    </source>
</evidence>
<sequence length="496" mass="52715">MQSDKRDDDDLSKYGYEQKLSRAIGGYTSFALSFSMVTITTTIFTLFADPFTKLGGVGIWLWLPVTAGVLMLTLVYGHLAARMPVTGYAYQWSSRLVGPHFGAAVGWVALCSFFVGTASIALAMASVFAPEVWDSPTQRQIQLVAGIAIALAVIINIVGVKAAGWINNIGATTELVGTLGLGAVTVVGLMFFFDNKEGPSVLFDTNPVGGGEIGLGVLGLAALLPLYTLLGWEGAADLAEETHDPRRTAPRAMVRAVLVSGIAGFVIYAIFAMAIPFGIEDTVNQGRNPLFYVVSTQLGTGAARFIEVVALVSIFAALLANVTVATRMLFALSRDNVLPFGKRLAKVSTTTHAPVRCVVVVGVFALGINLLSAGLVAKVLSLTAVAYYTTYLLTMVATIYGQRRGTIPTAPRGYFSLGRWLVPLAGVGIAWSLVVIAYGTIPEGNRVAAEYFGYALLIGILYWALYLRRKINSGEAGPPKQTVQPPPAVLSEDMNA</sequence>
<dbReference type="PIRSF" id="PIRSF006060">
    <property type="entry name" value="AA_transporter"/>
    <property type="match status" value="1"/>
</dbReference>
<feature type="transmembrane region" description="Helical" evidence="7">
    <location>
        <begin position="379"/>
        <end position="400"/>
    </location>
</feature>
<dbReference type="Gene3D" id="1.20.1740.10">
    <property type="entry name" value="Amino acid/polyamine transporter I"/>
    <property type="match status" value="1"/>
</dbReference>
<evidence type="ECO:0000256" key="5">
    <source>
        <dbReference type="ARBA" id="ARBA00023136"/>
    </source>
</evidence>
<comment type="subcellular location">
    <subcellularLocation>
        <location evidence="1">Membrane</location>
        <topology evidence="1">Multi-pass membrane protein</topology>
    </subcellularLocation>
</comment>
<keyword evidence="4 7" id="KW-1133">Transmembrane helix</keyword>
<feature type="region of interest" description="Disordered" evidence="6">
    <location>
        <begin position="476"/>
        <end position="496"/>
    </location>
</feature>
<dbReference type="EMBL" id="AP022567">
    <property type="protein sequence ID" value="BBX37840.1"/>
    <property type="molecule type" value="Genomic_DNA"/>
</dbReference>